<feature type="transmembrane region" description="Helical" evidence="6">
    <location>
        <begin position="442"/>
        <end position="465"/>
    </location>
</feature>
<keyword evidence="2" id="KW-0813">Transport</keyword>
<name>A0A0U5CDA0_ASPCI</name>
<gene>
    <name evidence="8" type="ORF">ASPCAL10879</name>
</gene>
<dbReference type="PANTHER" id="PTHR23511:SF4">
    <property type="entry name" value="MAJOR FACILITATOR SUPERFAMILY (MFS) PROFILE DOMAIN-CONTAINING PROTEIN"/>
    <property type="match status" value="1"/>
</dbReference>
<dbReference type="AlphaFoldDB" id="A0A0U5CDA0"/>
<feature type="transmembrane region" description="Helical" evidence="6">
    <location>
        <begin position="409"/>
        <end position="430"/>
    </location>
</feature>
<protein>
    <recommendedName>
        <fullName evidence="7">Major facilitator superfamily (MFS) profile domain-containing protein</fullName>
    </recommendedName>
</protein>
<keyword evidence="5 6" id="KW-0472">Membrane</keyword>
<comment type="subcellular location">
    <subcellularLocation>
        <location evidence="1">Membrane</location>
        <topology evidence="1">Multi-pass membrane protein</topology>
    </subcellularLocation>
</comment>
<dbReference type="Proteomes" id="UP000054771">
    <property type="component" value="Unassembled WGS sequence"/>
</dbReference>
<dbReference type="InterPro" id="IPR020846">
    <property type="entry name" value="MFS_dom"/>
</dbReference>
<evidence type="ECO:0000256" key="6">
    <source>
        <dbReference type="SAM" id="Phobius"/>
    </source>
</evidence>
<dbReference type="SUPFAM" id="SSF103473">
    <property type="entry name" value="MFS general substrate transporter"/>
    <property type="match status" value="1"/>
</dbReference>
<dbReference type="OrthoDB" id="3936150at2759"/>
<keyword evidence="3 6" id="KW-0812">Transmembrane</keyword>
<dbReference type="Pfam" id="PF07690">
    <property type="entry name" value="MFS_1"/>
    <property type="match status" value="1"/>
</dbReference>
<evidence type="ECO:0000259" key="7">
    <source>
        <dbReference type="PROSITE" id="PS50850"/>
    </source>
</evidence>
<dbReference type="EMBL" id="CDMC01000010">
    <property type="protein sequence ID" value="CEL07724.1"/>
    <property type="molecule type" value="Genomic_DNA"/>
</dbReference>
<proteinExistence type="predicted"/>
<evidence type="ECO:0000256" key="2">
    <source>
        <dbReference type="ARBA" id="ARBA00022448"/>
    </source>
</evidence>
<feature type="transmembrane region" description="Helical" evidence="6">
    <location>
        <begin position="357"/>
        <end position="377"/>
    </location>
</feature>
<evidence type="ECO:0000313" key="9">
    <source>
        <dbReference type="Proteomes" id="UP000054771"/>
    </source>
</evidence>
<feature type="transmembrane region" description="Helical" evidence="6">
    <location>
        <begin position="174"/>
        <end position="199"/>
    </location>
</feature>
<feature type="transmembrane region" description="Helical" evidence="6">
    <location>
        <begin position="384"/>
        <end position="403"/>
    </location>
</feature>
<evidence type="ECO:0000313" key="8">
    <source>
        <dbReference type="EMBL" id="CEL07724.1"/>
    </source>
</evidence>
<evidence type="ECO:0000256" key="3">
    <source>
        <dbReference type="ARBA" id="ARBA00022692"/>
    </source>
</evidence>
<sequence>MTESIHEKKSDEVDRTRSARSVVQGTVDAHETNQLVVHQAIEAIGMGRYQWQLLCSCGFGFVVDQMILISITIVMPNAAKEFGPKYQTLLSASLYAGLFVGAVFCGLFADLLGRKLVWQFSIFGVSIVTMLAASSPNWAAVNVWTAFCGFLGGGNLAIDLTVLAENLPRKWDFLLTGAAFTWGLGNAITGLIAWPLVVYRCCPNGSTPATCSRSANMGWRYLDIILGGICLFMSIGRTFVLGMHESPKWLVSQGRIEDAVTSLNLISAKNKAEHRADVSHFCEASELPPKPSWFQEVLSVRELFQGWKKLRLMGCLILLWAFVGICYPLYNVFLPYYLQAHGANLGDGSNNQTYRDLAVSSVVGIFGPLLSAYLVSIKKLQHQWTLFITSCICAVFAGLFTQVRTEAQNIAFSSMVNFWLNALYAVIYAYTPASLETKHRGVGCGMLMACGRLVSISSPFIATFGDVTSGVPLWISCAMYVGMGLLGLALPRLD</sequence>
<dbReference type="OMA" id="IWVACAC"/>
<feature type="transmembrane region" description="Helical" evidence="6">
    <location>
        <begin position="116"/>
        <end position="135"/>
    </location>
</feature>
<feature type="transmembrane region" description="Helical" evidence="6">
    <location>
        <begin position="53"/>
        <end position="74"/>
    </location>
</feature>
<feature type="domain" description="Major facilitator superfamily (MFS) profile" evidence="7">
    <location>
        <begin position="53"/>
        <end position="494"/>
    </location>
</feature>
<feature type="transmembrane region" description="Helical" evidence="6">
    <location>
        <begin position="86"/>
        <end position="109"/>
    </location>
</feature>
<dbReference type="PANTHER" id="PTHR23511">
    <property type="entry name" value="SYNAPTIC VESICLE GLYCOPROTEIN 2"/>
    <property type="match status" value="1"/>
</dbReference>
<organism evidence="8 9">
    <name type="scientific">Aspergillus calidoustus</name>
    <dbReference type="NCBI Taxonomy" id="454130"/>
    <lineage>
        <taxon>Eukaryota</taxon>
        <taxon>Fungi</taxon>
        <taxon>Dikarya</taxon>
        <taxon>Ascomycota</taxon>
        <taxon>Pezizomycotina</taxon>
        <taxon>Eurotiomycetes</taxon>
        <taxon>Eurotiomycetidae</taxon>
        <taxon>Eurotiales</taxon>
        <taxon>Aspergillaceae</taxon>
        <taxon>Aspergillus</taxon>
        <taxon>Aspergillus subgen. Nidulantes</taxon>
    </lineage>
</organism>
<dbReference type="GO" id="GO:0016020">
    <property type="term" value="C:membrane"/>
    <property type="evidence" value="ECO:0007669"/>
    <property type="project" value="UniProtKB-SubCell"/>
</dbReference>
<feature type="transmembrane region" description="Helical" evidence="6">
    <location>
        <begin position="141"/>
        <end position="162"/>
    </location>
</feature>
<accession>A0A0U5CDA0</accession>
<keyword evidence="4 6" id="KW-1133">Transmembrane helix</keyword>
<dbReference type="PROSITE" id="PS50850">
    <property type="entry name" value="MFS"/>
    <property type="match status" value="1"/>
</dbReference>
<feature type="transmembrane region" description="Helical" evidence="6">
    <location>
        <begin position="471"/>
        <end position="490"/>
    </location>
</feature>
<evidence type="ECO:0000256" key="5">
    <source>
        <dbReference type="ARBA" id="ARBA00023136"/>
    </source>
</evidence>
<feature type="transmembrane region" description="Helical" evidence="6">
    <location>
        <begin position="219"/>
        <end position="240"/>
    </location>
</feature>
<keyword evidence="9" id="KW-1185">Reference proteome</keyword>
<evidence type="ECO:0000256" key="1">
    <source>
        <dbReference type="ARBA" id="ARBA00004141"/>
    </source>
</evidence>
<dbReference type="Gene3D" id="1.20.1250.20">
    <property type="entry name" value="MFS general substrate transporter like domains"/>
    <property type="match status" value="1"/>
</dbReference>
<dbReference type="GO" id="GO:0022857">
    <property type="term" value="F:transmembrane transporter activity"/>
    <property type="evidence" value="ECO:0007669"/>
    <property type="project" value="InterPro"/>
</dbReference>
<dbReference type="InterPro" id="IPR036259">
    <property type="entry name" value="MFS_trans_sf"/>
</dbReference>
<evidence type="ECO:0000256" key="4">
    <source>
        <dbReference type="ARBA" id="ARBA00022989"/>
    </source>
</evidence>
<dbReference type="InterPro" id="IPR011701">
    <property type="entry name" value="MFS"/>
</dbReference>
<reference evidence="9" key="1">
    <citation type="journal article" date="2016" name="Genome Announc.">
        <title>Draft genome sequences of fungus Aspergillus calidoustus.</title>
        <authorList>
            <person name="Horn F."/>
            <person name="Linde J."/>
            <person name="Mattern D.J."/>
            <person name="Walther G."/>
            <person name="Guthke R."/>
            <person name="Scherlach K."/>
            <person name="Martin K."/>
            <person name="Brakhage A.A."/>
            <person name="Petzke L."/>
            <person name="Valiante V."/>
        </authorList>
    </citation>
    <scope>NUCLEOTIDE SEQUENCE [LARGE SCALE GENOMIC DNA]</scope>
    <source>
        <strain evidence="9">SF006504</strain>
    </source>
</reference>
<feature type="transmembrane region" description="Helical" evidence="6">
    <location>
        <begin position="310"/>
        <end position="330"/>
    </location>
</feature>